<keyword evidence="2" id="KW-1185">Reference proteome</keyword>
<gene>
    <name evidence="1" type="primary">66</name>
    <name evidence="1" type="ORF">PBI_THONKO_66</name>
</gene>
<name>A0A346FCB3_9CAUD</name>
<dbReference type="RefSeq" id="YP_009949417.1">
    <property type="nucleotide sequence ID" value="NC_051580.1"/>
</dbReference>
<dbReference type="EMBL" id="MH632120">
    <property type="protein sequence ID" value="AXN53338.1"/>
    <property type="molecule type" value="Genomic_DNA"/>
</dbReference>
<accession>A0A346FCB3</accession>
<protein>
    <submittedName>
        <fullName evidence="1">Uncharacterized protein</fullName>
    </submittedName>
</protein>
<organism evidence="1 2">
    <name type="scientific">Mycobacterium phage Thonko</name>
    <dbReference type="NCBI Taxonomy" id="2282910"/>
    <lineage>
        <taxon>Viruses</taxon>
        <taxon>Duplodnaviria</taxon>
        <taxon>Heunggongvirae</taxon>
        <taxon>Uroviricota</taxon>
        <taxon>Caudoviricetes</taxon>
        <taxon>Bclasvirinae</taxon>
        <taxon>Thonkovirus</taxon>
        <taxon>Thonkovirus thonko</taxon>
    </lineage>
</organism>
<evidence type="ECO:0000313" key="2">
    <source>
        <dbReference type="Proteomes" id="UP000259812"/>
    </source>
</evidence>
<evidence type="ECO:0000313" key="1">
    <source>
        <dbReference type="EMBL" id="AXN53338.1"/>
    </source>
</evidence>
<dbReference type="KEGG" id="vg:60320821"/>
<sequence>MKSRRSRPRTPEVPPDVEHIDTTLADYAVRIRKQTDGLMMFDDVVLALAVAREKQRQIKELRAAAHARCKALAERGAAGAGPYRFVTTVRTTTKTAVPSEKLKAAHPKLWAAARVRVPYVAVKPPKDVDLPVTLPRLPVCGRLAPPEQAAAIYLDPAYKNSLALVKEDIEDAKAVLNEIADRIEWDGHALHFADGWRVTTSTLRYESDMLAVIAPDVFDALAEKRTTESETLRIVLGEFDPEGDIEAD</sequence>
<dbReference type="GeneID" id="60320821"/>
<proteinExistence type="predicted"/>
<reference evidence="2" key="1">
    <citation type="submission" date="2018-07" db="EMBL/GenBank/DDBJ databases">
        <authorList>
            <person name="Quirk P.G."/>
            <person name="Krulwich T.A."/>
        </authorList>
    </citation>
    <scope>NUCLEOTIDE SEQUENCE [LARGE SCALE GENOMIC DNA]</scope>
</reference>
<dbReference type="Proteomes" id="UP000259812">
    <property type="component" value="Genome"/>
</dbReference>